<dbReference type="SUPFAM" id="SSF53474">
    <property type="entry name" value="alpha/beta-Hydrolases"/>
    <property type="match status" value="1"/>
</dbReference>
<keyword evidence="4" id="KW-1185">Reference proteome</keyword>
<keyword evidence="3" id="KW-0378">Hydrolase</keyword>
<dbReference type="AlphaFoldDB" id="A0A4U8YQU3"/>
<protein>
    <submittedName>
        <fullName evidence="3">Alpha/beta hydrolase fold</fullName>
    </submittedName>
</protein>
<feature type="signal peptide" evidence="1">
    <location>
        <begin position="1"/>
        <end position="19"/>
    </location>
</feature>
<gene>
    <name evidence="3" type="ORF">MSL71_43060</name>
</gene>
<evidence type="ECO:0000256" key="1">
    <source>
        <dbReference type="SAM" id="SignalP"/>
    </source>
</evidence>
<feature type="chain" id="PRO_5020293183" evidence="1">
    <location>
        <begin position="20"/>
        <end position="246"/>
    </location>
</feature>
<dbReference type="InterPro" id="IPR002925">
    <property type="entry name" value="Dienelactn_hydro"/>
</dbReference>
<name>A0A4U8YQU3_9BACT</name>
<dbReference type="Proteomes" id="UP000507962">
    <property type="component" value="Unassembled WGS sequence"/>
</dbReference>
<dbReference type="Pfam" id="PF01738">
    <property type="entry name" value="DLH"/>
    <property type="match status" value="1"/>
</dbReference>
<dbReference type="PANTHER" id="PTHR22946:SF0">
    <property type="entry name" value="DIENELACTONE HYDROLASE DOMAIN-CONTAINING PROTEIN"/>
    <property type="match status" value="1"/>
</dbReference>
<organism evidence="3 4">
    <name type="scientific">Desulfoluna butyratoxydans</name>
    <dbReference type="NCBI Taxonomy" id="231438"/>
    <lineage>
        <taxon>Bacteria</taxon>
        <taxon>Pseudomonadati</taxon>
        <taxon>Thermodesulfobacteriota</taxon>
        <taxon>Desulfobacteria</taxon>
        <taxon>Desulfobacterales</taxon>
        <taxon>Desulfolunaceae</taxon>
        <taxon>Desulfoluna</taxon>
    </lineage>
</organism>
<dbReference type="InterPro" id="IPR029058">
    <property type="entry name" value="AB_hydrolase_fold"/>
</dbReference>
<sequence length="246" mass="26734">MRYLTSVFAAFVLAASAYADSGKPIRYQVNGVDYEGYYVSPEKGAPLVLLLHDWDGLTAYEVTRARMLAGEGYAVFAADLFGAGIRPAKVQDRREHTGELYKDRDKMRVLMNGALDKAASLGADTENVVAAGYCFGGAAVLELARSGADLKGFVLFHGGLSTPEGQDYSRVKGEILVMHGSADDAIPMASFAELAEALEGAGVAHEMVTYGGAPHAFSVFGSKRYRPEADRRSWERFLMFLRLKTR</sequence>
<feature type="domain" description="Dienelactone hydrolase" evidence="2">
    <location>
        <begin position="35"/>
        <end position="242"/>
    </location>
</feature>
<dbReference type="InterPro" id="IPR050261">
    <property type="entry name" value="FrsA_esterase"/>
</dbReference>
<dbReference type="EMBL" id="CAADHO010000010">
    <property type="protein sequence ID" value="VFQ46636.1"/>
    <property type="molecule type" value="Genomic_DNA"/>
</dbReference>
<proteinExistence type="predicted"/>
<dbReference type="GO" id="GO:0016787">
    <property type="term" value="F:hydrolase activity"/>
    <property type="evidence" value="ECO:0007669"/>
    <property type="project" value="UniProtKB-KW"/>
</dbReference>
<evidence type="ECO:0000313" key="3">
    <source>
        <dbReference type="EMBL" id="VFQ46636.1"/>
    </source>
</evidence>
<dbReference type="PANTHER" id="PTHR22946">
    <property type="entry name" value="DIENELACTONE HYDROLASE DOMAIN-CONTAINING PROTEIN-RELATED"/>
    <property type="match status" value="1"/>
</dbReference>
<keyword evidence="1" id="KW-0732">Signal</keyword>
<accession>A0A4U8YQU3</accession>
<dbReference type="Gene3D" id="3.40.50.1820">
    <property type="entry name" value="alpha/beta hydrolase"/>
    <property type="match status" value="1"/>
</dbReference>
<reference evidence="3 4" key="1">
    <citation type="submission" date="2019-03" db="EMBL/GenBank/DDBJ databases">
        <authorList>
            <person name="Nijsse B."/>
        </authorList>
    </citation>
    <scope>NUCLEOTIDE SEQUENCE [LARGE SCALE GENOMIC DNA]</scope>
    <source>
        <strain evidence="3">Desulfoluna butyratoxydans MSL71</strain>
    </source>
</reference>
<evidence type="ECO:0000313" key="4">
    <source>
        <dbReference type="Proteomes" id="UP000507962"/>
    </source>
</evidence>
<evidence type="ECO:0000259" key="2">
    <source>
        <dbReference type="Pfam" id="PF01738"/>
    </source>
</evidence>